<protein>
    <submittedName>
        <fullName evidence="1">Uncharacterized protein</fullName>
    </submittedName>
</protein>
<comment type="caution">
    <text evidence="1">The sequence shown here is derived from an EMBL/GenBank/DDBJ whole genome shotgun (WGS) entry which is preliminary data.</text>
</comment>
<dbReference type="AlphaFoldDB" id="A0AAN4W088"/>
<evidence type="ECO:0000313" key="1">
    <source>
        <dbReference type="EMBL" id="GJM62737.1"/>
    </source>
</evidence>
<name>A0AAN4W088_9BACT</name>
<sequence length="199" mass="22933">MSWRLNILLGIITLFTTCTFRIEEPADIRYDGPEEFEIIVYRFFQEANARGITKFRHRKIKLDYELSLDQPNGENGNRQHGQANRTLGVISINPNSTKLEVDHTTVQLIFHELAHLCLIPENLHTHRQNIPSLKKYGTEEYISSIMLPATYLSDIPPLGHSSWEWLLDELFGVVRTLPESNHPSAAFTEEKFECLSPVE</sequence>
<dbReference type="EMBL" id="BQKE01000002">
    <property type="protein sequence ID" value="GJM62737.1"/>
    <property type="molecule type" value="Genomic_DNA"/>
</dbReference>
<proteinExistence type="predicted"/>
<reference evidence="1 2" key="1">
    <citation type="submission" date="2021-12" db="EMBL/GenBank/DDBJ databases">
        <title>Genome sequencing of bacteria with rrn-lacking chromosome and rrn-plasmid.</title>
        <authorList>
            <person name="Anda M."/>
            <person name="Iwasaki W."/>
        </authorList>
    </citation>
    <scope>NUCLEOTIDE SEQUENCE [LARGE SCALE GENOMIC DNA]</scope>
    <source>
        <strain evidence="1 2">NBRC 15940</strain>
    </source>
</reference>
<dbReference type="RefSeq" id="WP_338237977.1">
    <property type="nucleotide sequence ID" value="NZ_BQKE01000002.1"/>
</dbReference>
<accession>A0AAN4W088</accession>
<gene>
    <name evidence="1" type="ORF">PEDI_32890</name>
</gene>
<evidence type="ECO:0000313" key="2">
    <source>
        <dbReference type="Proteomes" id="UP001310022"/>
    </source>
</evidence>
<organism evidence="1 2">
    <name type="scientific">Persicobacter diffluens</name>
    <dbReference type="NCBI Taxonomy" id="981"/>
    <lineage>
        <taxon>Bacteria</taxon>
        <taxon>Pseudomonadati</taxon>
        <taxon>Bacteroidota</taxon>
        <taxon>Cytophagia</taxon>
        <taxon>Cytophagales</taxon>
        <taxon>Persicobacteraceae</taxon>
        <taxon>Persicobacter</taxon>
    </lineage>
</organism>
<dbReference type="Proteomes" id="UP001310022">
    <property type="component" value="Unassembled WGS sequence"/>
</dbReference>
<keyword evidence="2" id="KW-1185">Reference proteome</keyword>